<name>A0A183J309_9BILA</name>
<protein>
    <submittedName>
        <fullName evidence="4">Transcription factor SOX-13</fullName>
    </submittedName>
</protein>
<dbReference type="AlphaFoldDB" id="A0A183J309"/>
<dbReference type="EMBL" id="UZAM01013831">
    <property type="protein sequence ID" value="VDP30310.1"/>
    <property type="molecule type" value="Genomic_DNA"/>
</dbReference>
<proteinExistence type="predicted"/>
<gene>
    <name evidence="2" type="ORF">SBAD_LOCUS10257</name>
</gene>
<evidence type="ECO:0000313" key="4">
    <source>
        <dbReference type="WBParaSite" id="SBAD_0001062101-mRNA-1"/>
    </source>
</evidence>
<feature type="region of interest" description="Disordered" evidence="1">
    <location>
        <begin position="30"/>
        <end position="85"/>
    </location>
</feature>
<evidence type="ECO:0000256" key="1">
    <source>
        <dbReference type="SAM" id="MobiDB-lite"/>
    </source>
</evidence>
<dbReference type="WBParaSite" id="SBAD_0001062101-mRNA-1">
    <property type="protein sequence ID" value="SBAD_0001062101-mRNA-1"/>
    <property type="gene ID" value="SBAD_0001062101"/>
</dbReference>
<organism evidence="4">
    <name type="scientific">Soboliphyme baturini</name>
    <dbReference type="NCBI Taxonomy" id="241478"/>
    <lineage>
        <taxon>Eukaryota</taxon>
        <taxon>Metazoa</taxon>
        <taxon>Ecdysozoa</taxon>
        <taxon>Nematoda</taxon>
        <taxon>Enoplea</taxon>
        <taxon>Dorylaimia</taxon>
        <taxon>Dioctophymatida</taxon>
        <taxon>Dioctophymatoidea</taxon>
        <taxon>Soboliphymatidae</taxon>
        <taxon>Soboliphyme</taxon>
    </lineage>
</organism>
<reference evidence="4" key="1">
    <citation type="submission" date="2016-06" db="UniProtKB">
        <authorList>
            <consortium name="WormBaseParasite"/>
        </authorList>
    </citation>
    <scope>IDENTIFICATION</scope>
</reference>
<sequence>MYKQEEYHYLPPEVMSDHCYGRMPSAVLPPLSPSVNARRQKVTDENEPPTLNRNDDECLSSVAVEPSFHSPQNVSHSDSFGSSSSVTKTAFLPVDVACSDHEFGSSITSGVIASSLQHPMNLSNGGLSIINEKLPANILEGEETDFMEQSADVELH</sequence>
<feature type="compositionally biased region" description="Low complexity" evidence="1">
    <location>
        <begin position="75"/>
        <end position="85"/>
    </location>
</feature>
<accession>A0A183J309</accession>
<evidence type="ECO:0000313" key="3">
    <source>
        <dbReference type="Proteomes" id="UP000270296"/>
    </source>
</evidence>
<dbReference type="Proteomes" id="UP000270296">
    <property type="component" value="Unassembled WGS sequence"/>
</dbReference>
<reference evidence="2 3" key="2">
    <citation type="submission" date="2018-11" db="EMBL/GenBank/DDBJ databases">
        <authorList>
            <consortium name="Pathogen Informatics"/>
        </authorList>
    </citation>
    <scope>NUCLEOTIDE SEQUENCE [LARGE SCALE GENOMIC DNA]</scope>
</reference>
<keyword evidence="3" id="KW-1185">Reference proteome</keyword>
<evidence type="ECO:0000313" key="2">
    <source>
        <dbReference type="EMBL" id="VDP30310.1"/>
    </source>
</evidence>